<evidence type="ECO:0000313" key="2">
    <source>
        <dbReference type="EMBL" id="MFN0290947.1"/>
    </source>
</evidence>
<dbReference type="Proteomes" id="UP001517367">
    <property type="component" value="Unassembled WGS sequence"/>
</dbReference>
<sequence>MKILTTTLIAATVCTFAFAQKADKALARVRYTFSHMRDTTQRDNFYTENMLLVTGNNASVYTSYDKINRDLEIKKSIEDQIKSQGGTLTSLNINRTSTKPVTAIDYFYFANENKFYTKERVISNYLVEETAPKINWKINKDTASFSGVKCQKATAYFKGRNWIAWFAPELPFQSGPWKLNGLPGLIVEAHDEKNEVKFQFAGIDKVVAEDKPNEEQTVTLSNGGTNVLKFGGMDGSTYLGSEIKLPTDAVKTTQKEIDKLKEARDKDPQGFINAQMAGRNMGANIKTSTKFVTAPGGAKKMVMNNPIELPEKK</sequence>
<comment type="caution">
    <text evidence="2">The sequence shown here is derived from an EMBL/GenBank/DDBJ whole genome shotgun (WGS) entry which is preliminary data.</text>
</comment>
<accession>A0ABW9JF06</accession>
<dbReference type="NCBIfam" id="TIGR01200">
    <property type="entry name" value="GLPGLI"/>
    <property type="match status" value="1"/>
</dbReference>
<reference evidence="2 3" key="1">
    <citation type="submission" date="2024-12" db="EMBL/GenBank/DDBJ databases">
        <authorList>
            <person name="Hu S."/>
        </authorList>
    </citation>
    <scope>NUCLEOTIDE SEQUENCE [LARGE SCALE GENOMIC DNA]</scope>
    <source>
        <strain evidence="2 3">P-25</strain>
    </source>
</reference>
<dbReference type="RefSeq" id="WP_138730161.1">
    <property type="nucleotide sequence ID" value="NZ_SRMP02000007.1"/>
</dbReference>
<dbReference type="Pfam" id="PF09697">
    <property type="entry name" value="Porph_ging"/>
    <property type="match status" value="1"/>
</dbReference>
<feature type="chain" id="PRO_5045420973" evidence="1">
    <location>
        <begin position="20"/>
        <end position="313"/>
    </location>
</feature>
<organism evidence="2 3">
    <name type="scientific">Pedobacter helvus</name>
    <dbReference type="NCBI Taxonomy" id="2563444"/>
    <lineage>
        <taxon>Bacteria</taxon>
        <taxon>Pseudomonadati</taxon>
        <taxon>Bacteroidota</taxon>
        <taxon>Sphingobacteriia</taxon>
        <taxon>Sphingobacteriales</taxon>
        <taxon>Sphingobacteriaceae</taxon>
        <taxon>Pedobacter</taxon>
    </lineage>
</organism>
<dbReference type="EMBL" id="SRMP02000007">
    <property type="protein sequence ID" value="MFN0290947.1"/>
    <property type="molecule type" value="Genomic_DNA"/>
</dbReference>
<evidence type="ECO:0000256" key="1">
    <source>
        <dbReference type="SAM" id="SignalP"/>
    </source>
</evidence>
<protein>
    <submittedName>
        <fullName evidence="2">GLPGLI family protein</fullName>
    </submittedName>
</protein>
<proteinExistence type="predicted"/>
<gene>
    <name evidence="2" type="ORF">E5L68_006070</name>
</gene>
<keyword evidence="1" id="KW-0732">Signal</keyword>
<feature type="signal peptide" evidence="1">
    <location>
        <begin position="1"/>
        <end position="19"/>
    </location>
</feature>
<keyword evidence="3" id="KW-1185">Reference proteome</keyword>
<evidence type="ECO:0000313" key="3">
    <source>
        <dbReference type="Proteomes" id="UP001517367"/>
    </source>
</evidence>
<dbReference type="InterPro" id="IPR005901">
    <property type="entry name" value="GLPGLI"/>
</dbReference>
<name>A0ABW9JF06_9SPHI</name>